<evidence type="ECO:0000256" key="4">
    <source>
        <dbReference type="SAM" id="MobiDB-lite"/>
    </source>
</evidence>
<keyword evidence="6" id="KW-0808">Transferase</keyword>
<dbReference type="PANTHER" id="PTHR45832:SF22">
    <property type="entry name" value="SERINE_THREONINE-PROTEIN KINASE SAMKA-RELATED"/>
    <property type="match status" value="1"/>
</dbReference>
<evidence type="ECO:0000256" key="3">
    <source>
        <dbReference type="ARBA" id="ARBA00022840"/>
    </source>
</evidence>
<comment type="similarity">
    <text evidence="1">Belongs to the protein kinase superfamily. STE Ser/Thr protein kinase family. STE20 subfamily.</text>
</comment>
<dbReference type="InterPro" id="IPR051931">
    <property type="entry name" value="PAK3-like"/>
</dbReference>
<dbReference type="SUPFAM" id="SSF56112">
    <property type="entry name" value="Protein kinase-like (PK-like)"/>
    <property type="match status" value="1"/>
</dbReference>
<keyword evidence="6" id="KW-0418">Kinase</keyword>
<proteinExistence type="inferred from homology"/>
<comment type="caution">
    <text evidence="6">The sequence shown here is derived from an EMBL/GenBank/DDBJ whole genome shotgun (WGS) entry which is preliminary data.</text>
</comment>
<dbReference type="Pfam" id="PF00069">
    <property type="entry name" value="Pkinase"/>
    <property type="match status" value="1"/>
</dbReference>
<name>A0A9P9DGD0_9HYPO</name>
<dbReference type="Gene3D" id="1.10.510.10">
    <property type="entry name" value="Transferase(Phosphotransferase) domain 1"/>
    <property type="match status" value="1"/>
</dbReference>
<dbReference type="OrthoDB" id="5083811at2759"/>
<dbReference type="PROSITE" id="PS50011">
    <property type="entry name" value="PROTEIN_KINASE_DOM"/>
    <property type="match status" value="1"/>
</dbReference>
<accession>A0A9P9DGD0</accession>
<dbReference type="PANTHER" id="PTHR45832">
    <property type="entry name" value="SERINE/THREONINE-PROTEIN KINASE SAMKA-RELATED-RELATED"/>
    <property type="match status" value="1"/>
</dbReference>
<evidence type="ECO:0000313" key="6">
    <source>
        <dbReference type="EMBL" id="KAH7118701.1"/>
    </source>
</evidence>
<dbReference type="InterPro" id="IPR000719">
    <property type="entry name" value="Prot_kinase_dom"/>
</dbReference>
<dbReference type="AlphaFoldDB" id="A0A9P9DGD0"/>
<dbReference type="InterPro" id="IPR011009">
    <property type="entry name" value="Kinase-like_dom_sf"/>
</dbReference>
<dbReference type="GO" id="GO:0004672">
    <property type="term" value="F:protein kinase activity"/>
    <property type="evidence" value="ECO:0007669"/>
    <property type="project" value="InterPro"/>
</dbReference>
<dbReference type="GO" id="GO:0005524">
    <property type="term" value="F:ATP binding"/>
    <property type="evidence" value="ECO:0007669"/>
    <property type="project" value="UniProtKB-KW"/>
</dbReference>
<evidence type="ECO:0000313" key="7">
    <source>
        <dbReference type="Proteomes" id="UP000717696"/>
    </source>
</evidence>
<feature type="region of interest" description="Disordered" evidence="4">
    <location>
        <begin position="56"/>
        <end position="75"/>
    </location>
</feature>
<protein>
    <submittedName>
        <fullName evidence="6">Kinase-like domain-containing protein</fullName>
    </submittedName>
</protein>
<dbReference type="SMART" id="SM00220">
    <property type="entry name" value="S_TKc"/>
    <property type="match status" value="1"/>
</dbReference>
<dbReference type="Gene3D" id="3.30.200.20">
    <property type="entry name" value="Phosphorylase Kinase, domain 1"/>
    <property type="match status" value="1"/>
</dbReference>
<reference evidence="6" key="1">
    <citation type="journal article" date="2021" name="Nat. Commun.">
        <title>Genetic determinants of endophytism in the Arabidopsis root mycobiome.</title>
        <authorList>
            <person name="Mesny F."/>
            <person name="Miyauchi S."/>
            <person name="Thiergart T."/>
            <person name="Pickel B."/>
            <person name="Atanasova L."/>
            <person name="Karlsson M."/>
            <person name="Huettel B."/>
            <person name="Barry K.W."/>
            <person name="Haridas S."/>
            <person name="Chen C."/>
            <person name="Bauer D."/>
            <person name="Andreopoulos W."/>
            <person name="Pangilinan J."/>
            <person name="LaButti K."/>
            <person name="Riley R."/>
            <person name="Lipzen A."/>
            <person name="Clum A."/>
            <person name="Drula E."/>
            <person name="Henrissat B."/>
            <person name="Kohler A."/>
            <person name="Grigoriev I.V."/>
            <person name="Martin F.M."/>
            <person name="Hacquard S."/>
        </authorList>
    </citation>
    <scope>NUCLEOTIDE SEQUENCE</scope>
    <source>
        <strain evidence="6">MPI-CAGE-AT-0021</strain>
    </source>
</reference>
<keyword evidence="2" id="KW-0547">Nucleotide-binding</keyword>
<organism evidence="6 7">
    <name type="scientific">Dactylonectria estremocensis</name>
    <dbReference type="NCBI Taxonomy" id="1079267"/>
    <lineage>
        <taxon>Eukaryota</taxon>
        <taxon>Fungi</taxon>
        <taxon>Dikarya</taxon>
        <taxon>Ascomycota</taxon>
        <taxon>Pezizomycotina</taxon>
        <taxon>Sordariomycetes</taxon>
        <taxon>Hypocreomycetidae</taxon>
        <taxon>Hypocreales</taxon>
        <taxon>Nectriaceae</taxon>
        <taxon>Dactylonectria</taxon>
    </lineage>
</organism>
<gene>
    <name evidence="6" type="ORF">B0J13DRAFT_569568</name>
</gene>
<keyword evidence="7" id="KW-1185">Reference proteome</keyword>
<sequence length="327" mass="36271">MNSDHKRLTQLGFGGKEVTEAPKVHVAISKGNANSKGPNKPNKLSKDQHQQIQAYHSDGAGNNAPTQGKSSGIPLPIRAESPWKYYTKSSIIALDLGGSVIIAKGRPSSEPVGLRRIPKEKATTDALAKLQKLRHTNIYFALEAFVTDKFTYVVFEQMDLTLSHLVISAAYPSSQQLATVLGQILDALAYLETEGISHGLLNCENILVKKSGLVKLGQQEAYQSTSIARRSKDIHDFGLVTMQMMQKYKPDDGAIGVADPSHWGDYAQLIIQFVSDIPLATSATKLRKHDFIESIWKENRCWELETLWNVIVSAQYTAQRNYHFTPH</sequence>
<dbReference type="Proteomes" id="UP000717696">
    <property type="component" value="Unassembled WGS sequence"/>
</dbReference>
<feature type="domain" description="Protein kinase" evidence="5">
    <location>
        <begin position="86"/>
        <end position="327"/>
    </location>
</feature>
<keyword evidence="3" id="KW-0067">ATP-binding</keyword>
<evidence type="ECO:0000259" key="5">
    <source>
        <dbReference type="PROSITE" id="PS50011"/>
    </source>
</evidence>
<evidence type="ECO:0000256" key="1">
    <source>
        <dbReference type="ARBA" id="ARBA00008874"/>
    </source>
</evidence>
<feature type="region of interest" description="Disordered" evidence="4">
    <location>
        <begin position="1"/>
        <end position="51"/>
    </location>
</feature>
<dbReference type="EMBL" id="JAGMUU010000031">
    <property type="protein sequence ID" value="KAH7118701.1"/>
    <property type="molecule type" value="Genomic_DNA"/>
</dbReference>
<evidence type="ECO:0000256" key="2">
    <source>
        <dbReference type="ARBA" id="ARBA00022741"/>
    </source>
</evidence>